<dbReference type="PATRIC" id="fig|1195763.3.peg.2791"/>
<accession>A0A0J1GZD3</accession>
<proteinExistence type="predicted"/>
<gene>
    <name evidence="1" type="ORF">ABT56_13165</name>
</gene>
<dbReference type="AlphaFoldDB" id="A0A0J1GZD3"/>
<name>A0A0J1GZD3_9GAMM</name>
<comment type="caution">
    <text evidence="1">The sequence shown here is derived from an EMBL/GenBank/DDBJ whole genome shotgun (WGS) entry which is preliminary data.</text>
</comment>
<dbReference type="EMBL" id="LDOT01000018">
    <property type="protein sequence ID" value="KLV04983.1"/>
    <property type="molecule type" value="Genomic_DNA"/>
</dbReference>
<dbReference type="Proteomes" id="UP000036097">
    <property type="component" value="Unassembled WGS sequence"/>
</dbReference>
<reference evidence="1 2" key="1">
    <citation type="submission" date="2015-05" db="EMBL/GenBank/DDBJ databases">
        <title>Photobacterium galathea sp. nov.</title>
        <authorList>
            <person name="Machado H."/>
            <person name="Gram L."/>
        </authorList>
    </citation>
    <scope>NUCLEOTIDE SEQUENCE [LARGE SCALE GENOMIC DNA]</scope>
    <source>
        <strain evidence="1 2">CGMCC 1.12159</strain>
    </source>
</reference>
<evidence type="ECO:0000313" key="1">
    <source>
        <dbReference type="EMBL" id="KLV04983.1"/>
    </source>
</evidence>
<dbReference type="RefSeq" id="WP_047879351.1">
    <property type="nucleotide sequence ID" value="NZ_LDOT01000018.1"/>
</dbReference>
<organism evidence="1 2">
    <name type="scientific">Photobacterium aquae</name>
    <dbReference type="NCBI Taxonomy" id="1195763"/>
    <lineage>
        <taxon>Bacteria</taxon>
        <taxon>Pseudomonadati</taxon>
        <taxon>Pseudomonadota</taxon>
        <taxon>Gammaproteobacteria</taxon>
        <taxon>Vibrionales</taxon>
        <taxon>Vibrionaceae</taxon>
        <taxon>Photobacterium</taxon>
    </lineage>
</organism>
<keyword evidence="2" id="KW-1185">Reference proteome</keyword>
<sequence>MKYDKEKQVLFCDNGDEGKAFIHRQVVTTVGMTSQQKRVKDRVVMRRWVWFIWEGAKAPRWYESREALDQPKIGYVLTSRSVRNSKNRMLSDEFIEKHALTDKEVERFKFMFDKTKDELDFLEANGLVEVVDMRKRAQQLTKRYLKELEDCDGLSGKIDEKKLELLEQLKESINELDSVLTKKLYEIHSNKV</sequence>
<evidence type="ECO:0000313" key="2">
    <source>
        <dbReference type="Proteomes" id="UP000036097"/>
    </source>
</evidence>
<protein>
    <submittedName>
        <fullName evidence="1">Uncharacterized protein</fullName>
    </submittedName>
</protein>